<evidence type="ECO:0000259" key="8">
    <source>
        <dbReference type="Pfam" id="PF20684"/>
    </source>
</evidence>
<feature type="region of interest" description="Disordered" evidence="6">
    <location>
        <begin position="277"/>
        <end position="320"/>
    </location>
</feature>
<comment type="caution">
    <text evidence="9">The sequence shown here is derived from an EMBL/GenBank/DDBJ whole genome shotgun (WGS) entry which is preliminary data.</text>
</comment>
<keyword evidence="10" id="KW-1185">Reference proteome</keyword>
<keyword evidence="2 7" id="KW-0812">Transmembrane</keyword>
<comment type="subcellular location">
    <subcellularLocation>
        <location evidence="1">Membrane</location>
        <topology evidence="1">Multi-pass membrane protein</topology>
    </subcellularLocation>
</comment>
<feature type="transmembrane region" description="Helical" evidence="7">
    <location>
        <begin position="172"/>
        <end position="197"/>
    </location>
</feature>
<comment type="similarity">
    <text evidence="5">Belongs to the SAT4 family.</text>
</comment>
<evidence type="ECO:0000256" key="4">
    <source>
        <dbReference type="ARBA" id="ARBA00023136"/>
    </source>
</evidence>
<evidence type="ECO:0000256" key="2">
    <source>
        <dbReference type="ARBA" id="ARBA00022692"/>
    </source>
</evidence>
<feature type="transmembrane region" description="Helical" evidence="7">
    <location>
        <begin position="15"/>
        <end position="35"/>
    </location>
</feature>
<dbReference type="Pfam" id="PF20684">
    <property type="entry name" value="Fung_rhodopsin"/>
    <property type="match status" value="1"/>
</dbReference>
<dbReference type="InterPro" id="IPR049326">
    <property type="entry name" value="Rhodopsin_dom_fungi"/>
</dbReference>
<dbReference type="InterPro" id="IPR052337">
    <property type="entry name" value="SAT4-like"/>
</dbReference>
<evidence type="ECO:0000256" key="5">
    <source>
        <dbReference type="ARBA" id="ARBA00038359"/>
    </source>
</evidence>
<dbReference type="AlphaFoldDB" id="A0AAE8N7P0"/>
<sequence length="363" mass="39516">MEKTVTPEGQGRTTFILTIVMLVVCWPTVIARFMIRLKRSALGLDDWLMGLGLVMTTVWAGTLIVYCVSGGGYNPTDPRLTPALISRALKFYFICQTFYCATTVPIKVSICVALLRISGTNKIFKISLYAIIGISTVAGFGSMIGIAVSCTPPSAFWNPAGGGSCNALVNTFAAYFISACSILTDFGLAILPAFMLWNVQLNRSVKASVAIILGFAAFASCATLVRLKYLLALMNSLNFLQESGYIAVWTVVELAIGIFAGSAPALRPLLRHLPFTSNRETGDPASQGIKGTGGQSHIKMDEFNPGPFDESVRNTKPGSHVIQDGDSQEFIFTDGRRMEIRKDVSVKVETSSEEWDGNHRRYY</sequence>
<keyword evidence="4 7" id="KW-0472">Membrane</keyword>
<dbReference type="PANTHER" id="PTHR33048">
    <property type="entry name" value="PTH11-LIKE INTEGRAL MEMBRANE PROTEIN (AFU_ORTHOLOGUE AFUA_5G11245)"/>
    <property type="match status" value="1"/>
</dbReference>
<feature type="domain" description="Rhodopsin" evidence="8">
    <location>
        <begin position="31"/>
        <end position="271"/>
    </location>
</feature>
<evidence type="ECO:0000256" key="1">
    <source>
        <dbReference type="ARBA" id="ARBA00004141"/>
    </source>
</evidence>
<evidence type="ECO:0000256" key="7">
    <source>
        <dbReference type="SAM" id="Phobius"/>
    </source>
</evidence>
<organism evidence="9 10">
    <name type="scientific">Cephalotrichum gorgonifer</name>
    <dbReference type="NCBI Taxonomy" id="2041049"/>
    <lineage>
        <taxon>Eukaryota</taxon>
        <taxon>Fungi</taxon>
        <taxon>Dikarya</taxon>
        <taxon>Ascomycota</taxon>
        <taxon>Pezizomycotina</taxon>
        <taxon>Sordariomycetes</taxon>
        <taxon>Hypocreomycetidae</taxon>
        <taxon>Microascales</taxon>
        <taxon>Microascaceae</taxon>
        <taxon>Cephalotrichum</taxon>
    </lineage>
</organism>
<feature type="transmembrane region" description="Helical" evidence="7">
    <location>
        <begin position="243"/>
        <end position="266"/>
    </location>
</feature>
<dbReference type="GO" id="GO:0016020">
    <property type="term" value="C:membrane"/>
    <property type="evidence" value="ECO:0007669"/>
    <property type="project" value="UniProtKB-SubCell"/>
</dbReference>
<keyword evidence="3 7" id="KW-1133">Transmembrane helix</keyword>
<dbReference type="EMBL" id="ONZQ02000015">
    <property type="protein sequence ID" value="SPO06295.1"/>
    <property type="molecule type" value="Genomic_DNA"/>
</dbReference>
<evidence type="ECO:0000256" key="6">
    <source>
        <dbReference type="SAM" id="MobiDB-lite"/>
    </source>
</evidence>
<accession>A0AAE8N7P0</accession>
<proteinExistence type="inferred from homology"/>
<reference evidence="9" key="1">
    <citation type="submission" date="2018-03" db="EMBL/GenBank/DDBJ databases">
        <authorList>
            <person name="Guldener U."/>
        </authorList>
    </citation>
    <scope>NUCLEOTIDE SEQUENCE</scope>
</reference>
<evidence type="ECO:0000313" key="10">
    <source>
        <dbReference type="Proteomes" id="UP001187682"/>
    </source>
</evidence>
<feature type="transmembrane region" description="Helical" evidence="7">
    <location>
        <begin position="91"/>
        <end position="115"/>
    </location>
</feature>
<protein>
    <submittedName>
        <fullName evidence="9">Related to integral membrane protein</fullName>
    </submittedName>
</protein>
<feature type="transmembrane region" description="Helical" evidence="7">
    <location>
        <begin position="47"/>
        <end position="71"/>
    </location>
</feature>
<evidence type="ECO:0000313" key="9">
    <source>
        <dbReference type="EMBL" id="SPO06295.1"/>
    </source>
</evidence>
<dbReference type="Proteomes" id="UP001187682">
    <property type="component" value="Unassembled WGS sequence"/>
</dbReference>
<gene>
    <name evidence="9" type="ORF">DNG_08984</name>
</gene>
<feature type="transmembrane region" description="Helical" evidence="7">
    <location>
        <begin position="127"/>
        <end position="148"/>
    </location>
</feature>
<dbReference type="PANTHER" id="PTHR33048:SF21">
    <property type="entry name" value="INTEGRAL MEMBRANE PROTEIN"/>
    <property type="match status" value="1"/>
</dbReference>
<name>A0AAE8N7P0_9PEZI</name>
<feature type="transmembrane region" description="Helical" evidence="7">
    <location>
        <begin position="209"/>
        <end position="231"/>
    </location>
</feature>
<evidence type="ECO:0000256" key="3">
    <source>
        <dbReference type="ARBA" id="ARBA00022989"/>
    </source>
</evidence>